<dbReference type="GO" id="GO:0000287">
    <property type="term" value="F:magnesium ion binding"/>
    <property type="evidence" value="ECO:0007669"/>
    <property type="project" value="UniProtKB-UniRule"/>
</dbReference>
<dbReference type="EMBL" id="PIYS01000021">
    <property type="protein sequence ID" value="PKF70708.1"/>
    <property type="molecule type" value="Genomic_DNA"/>
</dbReference>
<comment type="pathway">
    <text evidence="9">Metabolic intermediate biosynthesis; acetyl-CoA biosynthesis; acetyl-CoA from acetate: step 1/2.</text>
</comment>
<dbReference type="SUPFAM" id="SSF53067">
    <property type="entry name" value="Actin-like ATPase domain"/>
    <property type="match status" value="2"/>
</dbReference>
<evidence type="ECO:0000256" key="8">
    <source>
        <dbReference type="ARBA" id="ARBA00022842"/>
    </source>
</evidence>
<dbReference type="EC" id="2.7.2.1" evidence="9"/>
<keyword evidence="3 9" id="KW-0808">Transferase</keyword>
<sequence length="389" mass="41734">MQAWLTVNAGSSSLKCALFAPQGSCLARGKVSGLPDAAQLSWQVGNQPVCRQALPEVAGPNWQSAALAALLHCLHSTGDWQISAIAHRVVHGGLRYAQAQWLDDACLDYLRSLESLAPLHQPYNLALIEQCAVQLPGRRQLACFDTAFHQQMPALAREYALPRALSEAGVLRYGFHGLSYAGLRSRLAELEPQRHLGRVVMAHLGSGASMCAMRNGVSQASSMGFSALDGLPMGTRCGQLDPGVLLYLIRERGMDADALEQLLYRESGWLGVSGLSSDMRTLRASSEPAARHAIDLLAYRLQRELGSLVGALGGLDLLVFSGGVGEHDAALRAQLCQASQWLGIRLDEQRNQAGTGLISHPESAVGVWVIASDEEAQMARELRQALAAG</sequence>
<feature type="binding site" evidence="9">
    <location>
        <position position="374"/>
    </location>
    <ligand>
        <name>Mg(2+)</name>
        <dbReference type="ChEBI" id="CHEBI:18420"/>
    </ligand>
</feature>
<dbReference type="InterPro" id="IPR004372">
    <property type="entry name" value="Ac/propionate_kinase"/>
</dbReference>
<comment type="subcellular location">
    <subcellularLocation>
        <location evidence="9">Cytoplasm</location>
    </subcellularLocation>
</comment>
<evidence type="ECO:0000256" key="4">
    <source>
        <dbReference type="ARBA" id="ARBA00022723"/>
    </source>
</evidence>
<dbReference type="GO" id="GO:0008776">
    <property type="term" value="F:acetate kinase activity"/>
    <property type="evidence" value="ECO:0007669"/>
    <property type="project" value="UniProtKB-UniRule"/>
</dbReference>
<comment type="caution">
    <text evidence="11">The sequence shown here is derived from an EMBL/GenBank/DDBJ whole genome shotgun (WGS) entry which is preliminary data.</text>
</comment>
<dbReference type="InterPro" id="IPR000890">
    <property type="entry name" value="Aliphatic_acid_kin_short-chain"/>
</dbReference>
<dbReference type="AlphaFoldDB" id="A0A2I0CNI3"/>
<evidence type="ECO:0000313" key="11">
    <source>
        <dbReference type="EMBL" id="PKF70708.1"/>
    </source>
</evidence>
<dbReference type="GO" id="GO:0005829">
    <property type="term" value="C:cytosol"/>
    <property type="evidence" value="ECO:0007669"/>
    <property type="project" value="TreeGrafter"/>
</dbReference>
<comment type="similarity">
    <text evidence="1 9 10">Belongs to the acetokinase family.</text>
</comment>
<feature type="binding site" evidence="9">
    <location>
        <position position="15"/>
    </location>
    <ligand>
        <name>ATP</name>
        <dbReference type="ChEBI" id="CHEBI:30616"/>
    </ligand>
</feature>
<dbReference type="HAMAP" id="MF_00020">
    <property type="entry name" value="Acetate_kinase"/>
    <property type="match status" value="1"/>
</dbReference>
<keyword evidence="8 9" id="KW-0460">Magnesium</keyword>
<evidence type="ECO:0000256" key="10">
    <source>
        <dbReference type="RuleBase" id="RU003835"/>
    </source>
</evidence>
<organism evidence="11 12">
    <name type="scientific">Pseudomonas fluvialis</name>
    <dbReference type="NCBI Taxonomy" id="1793966"/>
    <lineage>
        <taxon>Bacteria</taxon>
        <taxon>Pseudomonadati</taxon>
        <taxon>Pseudomonadota</taxon>
        <taxon>Gammaproteobacteria</taxon>
        <taxon>Pseudomonadales</taxon>
        <taxon>Pseudomonadaceae</taxon>
        <taxon>Pseudomonas</taxon>
    </lineage>
</organism>
<proteinExistence type="inferred from homology"/>
<comment type="subunit">
    <text evidence="9">Homodimer.</text>
</comment>
<keyword evidence="4 9" id="KW-0479">Metal-binding</keyword>
<dbReference type="GO" id="GO:0006083">
    <property type="term" value="P:acetate metabolic process"/>
    <property type="evidence" value="ECO:0007669"/>
    <property type="project" value="TreeGrafter"/>
</dbReference>
<evidence type="ECO:0000256" key="6">
    <source>
        <dbReference type="ARBA" id="ARBA00022777"/>
    </source>
</evidence>
<name>A0A2I0CNI3_9PSED</name>
<dbReference type="Pfam" id="PF00871">
    <property type="entry name" value="Acetate_kinase"/>
    <property type="match status" value="1"/>
</dbReference>
<feature type="site" description="Transition state stabilizer" evidence="9">
    <location>
        <position position="176"/>
    </location>
</feature>
<reference evidence="12" key="1">
    <citation type="submission" date="2017-12" db="EMBL/GenBank/DDBJ databases">
        <authorList>
            <person name="Yu X.-Y."/>
        </authorList>
    </citation>
    <scope>NUCLEOTIDE SEQUENCE [LARGE SCALE GENOMIC DNA]</scope>
    <source>
        <strain evidence="12">ZYSR67-Z</strain>
    </source>
</reference>
<dbReference type="GO" id="GO:0005524">
    <property type="term" value="F:ATP binding"/>
    <property type="evidence" value="ECO:0007669"/>
    <property type="project" value="UniProtKB-KW"/>
</dbReference>
<evidence type="ECO:0000256" key="5">
    <source>
        <dbReference type="ARBA" id="ARBA00022741"/>
    </source>
</evidence>
<feature type="binding site" evidence="9">
    <location>
        <position position="8"/>
    </location>
    <ligand>
        <name>Mg(2+)</name>
        <dbReference type="ChEBI" id="CHEBI:18420"/>
    </ligand>
</feature>
<gene>
    <name evidence="9" type="primary">ackA</name>
    <name evidence="11" type="ORF">CW360_11860</name>
</gene>
<keyword evidence="6 9" id="KW-0418">Kinase</keyword>
<comment type="cofactor">
    <cofactor evidence="9">
        <name>Mg(2+)</name>
        <dbReference type="ChEBI" id="CHEBI:18420"/>
    </cofactor>
    <cofactor evidence="9">
        <name>Mn(2+)</name>
        <dbReference type="ChEBI" id="CHEBI:29035"/>
    </cofactor>
    <text evidence="9">Mg(2+). Can also accept Mn(2+).</text>
</comment>
<dbReference type="InterPro" id="IPR023865">
    <property type="entry name" value="Aliphatic_acid_kinase_CS"/>
</dbReference>
<dbReference type="PIRSF" id="PIRSF000722">
    <property type="entry name" value="Acetate_prop_kin"/>
    <property type="match status" value="1"/>
</dbReference>
<evidence type="ECO:0000256" key="9">
    <source>
        <dbReference type="HAMAP-Rule" id="MF_00020"/>
    </source>
</evidence>
<dbReference type="Gene3D" id="3.30.420.40">
    <property type="match status" value="2"/>
</dbReference>
<dbReference type="PRINTS" id="PR00471">
    <property type="entry name" value="ACETATEKNASE"/>
</dbReference>
<dbReference type="PANTHER" id="PTHR21060">
    <property type="entry name" value="ACETATE KINASE"/>
    <property type="match status" value="1"/>
</dbReference>
<evidence type="ECO:0000256" key="1">
    <source>
        <dbReference type="ARBA" id="ARBA00008748"/>
    </source>
</evidence>
<dbReference type="Proteomes" id="UP000242861">
    <property type="component" value="Unassembled WGS sequence"/>
</dbReference>
<protein>
    <recommendedName>
        <fullName evidence="9">Acetate kinase</fullName>
        <ecNumber evidence="9">2.7.2.1</ecNumber>
    </recommendedName>
    <alternativeName>
        <fullName evidence="9">Acetokinase</fullName>
    </alternativeName>
</protein>
<feature type="site" description="Transition state stabilizer" evidence="9">
    <location>
        <position position="236"/>
    </location>
</feature>
<evidence type="ECO:0000313" key="12">
    <source>
        <dbReference type="Proteomes" id="UP000242861"/>
    </source>
</evidence>
<evidence type="ECO:0000256" key="3">
    <source>
        <dbReference type="ARBA" id="ARBA00022679"/>
    </source>
</evidence>
<dbReference type="UniPathway" id="UPA00340">
    <property type="reaction ID" value="UER00458"/>
</dbReference>
<accession>A0A2I0CNI3</accession>
<keyword evidence="5 9" id="KW-0547">Nucleotide-binding</keyword>
<comment type="catalytic activity">
    <reaction evidence="9">
        <text>acetate + ATP = acetyl phosphate + ADP</text>
        <dbReference type="Rhea" id="RHEA:11352"/>
        <dbReference type="ChEBI" id="CHEBI:22191"/>
        <dbReference type="ChEBI" id="CHEBI:30089"/>
        <dbReference type="ChEBI" id="CHEBI:30616"/>
        <dbReference type="ChEBI" id="CHEBI:456216"/>
        <dbReference type="EC" id="2.7.2.1"/>
    </reaction>
</comment>
<dbReference type="PANTHER" id="PTHR21060:SF21">
    <property type="entry name" value="ACETATE KINASE"/>
    <property type="match status" value="1"/>
</dbReference>
<dbReference type="GO" id="GO:0006085">
    <property type="term" value="P:acetyl-CoA biosynthetic process"/>
    <property type="evidence" value="ECO:0007669"/>
    <property type="project" value="UniProtKB-UniRule"/>
</dbReference>
<comment type="function">
    <text evidence="9">Catalyzes the formation of acetyl phosphate from acetate and ATP. Can also catalyze the reverse reaction.</text>
</comment>
<dbReference type="NCBIfam" id="TIGR00016">
    <property type="entry name" value="ackA"/>
    <property type="match status" value="1"/>
</dbReference>
<feature type="active site" description="Proton donor/acceptor" evidence="9">
    <location>
        <position position="145"/>
    </location>
</feature>
<dbReference type="InterPro" id="IPR043129">
    <property type="entry name" value="ATPase_NBD"/>
</dbReference>
<feature type="binding site" evidence="9">
    <location>
        <position position="88"/>
    </location>
    <ligand>
        <name>substrate</name>
    </ligand>
</feature>
<evidence type="ECO:0000256" key="7">
    <source>
        <dbReference type="ARBA" id="ARBA00022840"/>
    </source>
</evidence>
<keyword evidence="7 9" id="KW-0067">ATP-binding</keyword>
<feature type="binding site" evidence="9">
    <location>
        <begin position="323"/>
        <end position="327"/>
    </location>
    <ligand>
        <name>ATP</name>
        <dbReference type="ChEBI" id="CHEBI:30616"/>
    </ligand>
</feature>
<keyword evidence="2 9" id="KW-0963">Cytoplasm</keyword>
<dbReference type="RefSeq" id="WP_101193854.1">
    <property type="nucleotide sequence ID" value="NZ_PIYS01000021.1"/>
</dbReference>
<feature type="binding site" evidence="9">
    <location>
        <begin position="203"/>
        <end position="207"/>
    </location>
    <ligand>
        <name>ATP</name>
        <dbReference type="ChEBI" id="CHEBI:30616"/>
    </ligand>
</feature>
<feature type="binding site" evidence="9">
    <location>
        <begin position="278"/>
        <end position="280"/>
    </location>
    <ligand>
        <name>ATP</name>
        <dbReference type="ChEBI" id="CHEBI:30616"/>
    </ligand>
</feature>
<dbReference type="PROSITE" id="PS01076">
    <property type="entry name" value="ACETATE_KINASE_2"/>
    <property type="match status" value="1"/>
</dbReference>
<evidence type="ECO:0000256" key="2">
    <source>
        <dbReference type="ARBA" id="ARBA00022490"/>
    </source>
</evidence>